<dbReference type="PRINTS" id="PR00420">
    <property type="entry name" value="RNGMNOXGNASE"/>
</dbReference>
<evidence type="ECO:0000313" key="3">
    <source>
        <dbReference type="Proteomes" id="UP000469559"/>
    </source>
</evidence>
<dbReference type="AlphaFoldDB" id="A0A8T9BP25"/>
<dbReference type="PANTHER" id="PTHR47469:SF2">
    <property type="entry name" value="OS06G0597600 PROTEIN"/>
    <property type="match status" value="1"/>
</dbReference>
<dbReference type="Proteomes" id="UP000469559">
    <property type="component" value="Unassembled WGS sequence"/>
</dbReference>
<name>A0A8T9BP25_9HELO</name>
<dbReference type="InterPro" id="IPR054707">
    <property type="entry name" value="DhpH_subs-bd"/>
</dbReference>
<accession>A0A8T9BP25</accession>
<dbReference type="EMBL" id="QGMF01000027">
    <property type="protein sequence ID" value="TVY21096.1"/>
    <property type="molecule type" value="Genomic_DNA"/>
</dbReference>
<gene>
    <name evidence="2" type="primary">dhpH_2</name>
    <name evidence="2" type="ORF">LARI1_G001964</name>
</gene>
<dbReference type="Gene3D" id="3.50.50.60">
    <property type="entry name" value="FAD/NAD(P)-binding domain"/>
    <property type="match status" value="1"/>
</dbReference>
<dbReference type="Gene3D" id="3.30.9.60">
    <property type="match status" value="1"/>
</dbReference>
<comment type="caution">
    <text evidence="2">The sequence shown here is derived from an EMBL/GenBank/DDBJ whole genome shotgun (WGS) entry which is preliminary data.</text>
</comment>
<proteinExistence type="predicted"/>
<dbReference type="OrthoDB" id="655030at2759"/>
<dbReference type="Pfam" id="PF22607">
    <property type="entry name" value="FAD_binding-like"/>
    <property type="match status" value="1"/>
</dbReference>
<protein>
    <submittedName>
        <fullName evidence="2">2,6-dihydroxypyridine 3-monooxygenase</fullName>
    </submittedName>
</protein>
<evidence type="ECO:0000313" key="2">
    <source>
        <dbReference type="EMBL" id="TVY21096.1"/>
    </source>
</evidence>
<dbReference type="SUPFAM" id="SSF54373">
    <property type="entry name" value="FAD-linked reductases, C-terminal domain"/>
    <property type="match status" value="1"/>
</dbReference>
<sequence>LIVYIQVGGSLSGLLHAIVFKHLGHNVHVLERSPQYLLRSQAAGLRAGPDVSKFIDKYVKLDESNSMWMASQLLETVDVDGGVISSFPPTDVMLLTTWSLLYDLLKTNLLKVEATLPVTYETGKIVRDVKYHGNEITVAYSDATTKISNVLRADLVIAADGGHSTVRTTVLPDLRPKYAGFVTWRGVVPETSVPEATRQALRKKTLMFRTATGYTVSYYVPSETGSVEPGDCQFIWIWYEKLEENTKEFQETFTDVDSQKHFTTIPRGKVSPKVWERKRELGTALSKPFSELIQKTTSPFVSAIRDCSSANAVFHDGKLVLVGDAFSLFRPHAAMSLNQASKQALGLAEVFQGKTTLQEWEEKSIHYAKATNALSNGYGEYCFTGKVPTSLSNVNSKIKPGEQAK</sequence>
<keyword evidence="3" id="KW-1185">Reference proteome</keyword>
<dbReference type="InterPro" id="IPR036188">
    <property type="entry name" value="FAD/NAD-bd_sf"/>
</dbReference>
<reference evidence="2 3" key="1">
    <citation type="submission" date="2018-05" db="EMBL/GenBank/DDBJ databases">
        <title>Whole genome sequencing for identification of molecular markers to develop diagnostic detection tools for the regulated plant pathogen Lachnellula willkommii.</title>
        <authorList>
            <person name="Giroux E."/>
            <person name="Bilodeau G."/>
        </authorList>
    </citation>
    <scope>NUCLEOTIDE SEQUENCE [LARGE SCALE GENOMIC DNA]</scope>
    <source>
        <strain evidence="2 3">CBS 203.66</strain>
    </source>
</reference>
<feature type="domain" description="2,6-dihydroxypyridine 3-monooxygenase substrate binding" evidence="1">
    <location>
        <begin position="178"/>
        <end position="306"/>
    </location>
</feature>
<dbReference type="InterPro" id="IPR053212">
    <property type="entry name" value="DHP_3-monooxygenase"/>
</dbReference>
<dbReference type="SUPFAM" id="SSF51905">
    <property type="entry name" value="FAD/NAD(P)-binding domain"/>
    <property type="match status" value="1"/>
</dbReference>
<evidence type="ECO:0000259" key="1">
    <source>
        <dbReference type="Pfam" id="PF22607"/>
    </source>
</evidence>
<feature type="non-terminal residue" evidence="2">
    <location>
        <position position="1"/>
    </location>
</feature>
<dbReference type="PANTHER" id="PTHR47469">
    <property type="entry name" value="MONOOXYGENASE-LIKE"/>
    <property type="match status" value="1"/>
</dbReference>
<organism evidence="2 3">
    <name type="scientific">Lachnellula arida</name>
    <dbReference type="NCBI Taxonomy" id="1316785"/>
    <lineage>
        <taxon>Eukaryota</taxon>
        <taxon>Fungi</taxon>
        <taxon>Dikarya</taxon>
        <taxon>Ascomycota</taxon>
        <taxon>Pezizomycotina</taxon>
        <taxon>Leotiomycetes</taxon>
        <taxon>Helotiales</taxon>
        <taxon>Lachnaceae</taxon>
        <taxon>Lachnellula</taxon>
    </lineage>
</organism>